<accession>A0A7J3JQR3</accession>
<evidence type="ECO:0000313" key="2">
    <source>
        <dbReference type="EMBL" id="HGQ18402.1"/>
    </source>
</evidence>
<protein>
    <recommendedName>
        <fullName evidence="3">Ferritin-like domain-containing protein</fullName>
    </recommendedName>
</protein>
<dbReference type="EMBL" id="DTBZ01000100">
    <property type="protein sequence ID" value="HGQ18402.1"/>
    <property type="molecule type" value="Genomic_DNA"/>
</dbReference>
<name>A0A7J3JQR3_9CREN</name>
<gene>
    <name evidence="1" type="ORF">ENT87_06255</name>
    <name evidence="2" type="ORF">ENU30_05460</name>
</gene>
<evidence type="ECO:0000313" key="1">
    <source>
        <dbReference type="EMBL" id="HGN37131.1"/>
    </source>
</evidence>
<evidence type="ECO:0008006" key="3">
    <source>
        <dbReference type="Google" id="ProtNLM"/>
    </source>
</evidence>
<proteinExistence type="predicted"/>
<organism evidence="2">
    <name type="scientific">Ignisphaera aggregans</name>
    <dbReference type="NCBI Taxonomy" id="334771"/>
    <lineage>
        <taxon>Archaea</taxon>
        <taxon>Thermoproteota</taxon>
        <taxon>Thermoprotei</taxon>
        <taxon>Desulfurococcales</taxon>
        <taxon>Desulfurococcaceae</taxon>
        <taxon>Ignisphaera</taxon>
    </lineage>
</organism>
<reference evidence="2" key="1">
    <citation type="journal article" date="2020" name="mSystems">
        <title>Genome- and Community-Level Interaction Insights into Carbon Utilization and Element Cycling Functions of Hydrothermarchaeota in Hydrothermal Sediment.</title>
        <authorList>
            <person name="Zhou Z."/>
            <person name="Liu Y."/>
            <person name="Xu W."/>
            <person name="Pan J."/>
            <person name="Luo Z.H."/>
            <person name="Li M."/>
        </authorList>
    </citation>
    <scope>NUCLEOTIDE SEQUENCE [LARGE SCALE GENOMIC DNA]</scope>
    <source>
        <strain evidence="1">SpSt-618</strain>
        <strain evidence="2">SpSt-657</strain>
    </source>
</reference>
<dbReference type="AlphaFoldDB" id="A0A7J3JQR3"/>
<comment type="caution">
    <text evidence="2">The sequence shown here is derived from an EMBL/GenBank/DDBJ whole genome shotgun (WGS) entry which is preliminary data.</text>
</comment>
<dbReference type="EMBL" id="DTAI01000184">
    <property type="protein sequence ID" value="HGN37131.1"/>
    <property type="molecule type" value="Genomic_DNA"/>
</dbReference>
<sequence length="172" mass="19487">MDVCTTIRRNLYCSYMLEQMVANLFTAYIDSIDGSNNGLGVAKIVLSVLAIESKNHATYIDLMARHYNLFDEAECTQLIGRPWTSMQELLSELSEGRKMNLKEFIEKQAWIERAVGEETYHKLLLPLINEGVGMGCIDKINASVIESILSKIASDEVWHEKLLQLLLNMVSN</sequence>